<feature type="compositionally biased region" description="Basic residues" evidence="6">
    <location>
        <begin position="24"/>
        <end position="40"/>
    </location>
</feature>
<evidence type="ECO:0000256" key="2">
    <source>
        <dbReference type="ARBA" id="ARBA00022574"/>
    </source>
</evidence>
<dbReference type="InterPro" id="IPR036322">
    <property type="entry name" value="WD40_repeat_dom_sf"/>
</dbReference>
<keyword evidence="4" id="KW-0539">Nucleus</keyword>
<evidence type="ECO:0000313" key="7">
    <source>
        <dbReference type="EMBL" id="OAF98711.1"/>
    </source>
</evidence>
<dbReference type="PROSITE" id="PS50082">
    <property type="entry name" value="WD_REPEATS_2"/>
    <property type="match status" value="2"/>
</dbReference>
<evidence type="ECO:0000256" key="5">
    <source>
        <dbReference type="PROSITE-ProRule" id="PRU00221"/>
    </source>
</evidence>
<dbReference type="PANTHER" id="PTHR19865:SF0">
    <property type="entry name" value="U3 SMALL NUCLEOLAR RNA-INTERACTING PROTEIN 2"/>
    <property type="match status" value="1"/>
</dbReference>
<dbReference type="SMART" id="SM00320">
    <property type="entry name" value="WD40"/>
    <property type="match status" value="5"/>
</dbReference>
<sequence>MSSFFTVPASQRKRKRSDPAPAGSKKRSTAAAHSHAHSAARRSERDESISGSDQDSDGERDAGFFDEPEGSEASDDDDDDETAAEKRLRLAERYLANIRNEVEEDGGFDAADVDRDLIAERLKEDVAESKGKIYRHIAEELDFGHASHVFSKSGLQKAVTGCALRLPYAWTVSKDLVVEKWEIADPAIYNALEPNQPTNIARRRNPKRLCWRKGNKNMKGDKDYLGHTGEIISIAVSDSGRFLATGDKHARLIIWDADTLTPQKLFTRHRDAVTSLSFRRGTEQLFSGGADRAVLVWAAAESAYIETLHGHEDVVIGVAGGLEVNQETCVSVGSRDRSARLWKVVEENQLVFRSGTNTRQKGLDKLRKGRFGGTTDDGPTANGERQEEEDDDVVYAEGSVDCVALLDAGLFVTGSDNGALSLWSVNRKKPLQTIRLAHGRDPPLPPEEMSANSDAKSSARPGPKLPRYITAIATVPFADLILTGSWDGWIRAWRVGTDKRSIEPVGKVGRIPPEEVDGTTVNAQSSDTMAIMRGIVNGLSVQERGERGKDGLCVVAAVGKEPRLARWMTAKAPNSLHIFEVSKKALENGISGVPRDEED</sequence>
<gene>
    <name evidence="7" type="ORF">CC84DRAFT_421134</name>
</gene>
<dbReference type="AlphaFoldDB" id="A0A177BVG0"/>
<proteinExistence type="predicted"/>
<feature type="repeat" description="WD" evidence="5">
    <location>
        <begin position="224"/>
        <end position="259"/>
    </location>
</feature>
<dbReference type="GO" id="GO:0034511">
    <property type="term" value="F:U3 snoRNA binding"/>
    <property type="evidence" value="ECO:0007669"/>
    <property type="project" value="InterPro"/>
</dbReference>
<evidence type="ECO:0000256" key="6">
    <source>
        <dbReference type="SAM" id="MobiDB-lite"/>
    </source>
</evidence>
<dbReference type="InterPro" id="IPR015943">
    <property type="entry name" value="WD40/YVTN_repeat-like_dom_sf"/>
</dbReference>
<accession>A0A177BVG0</accession>
<keyword evidence="2 5" id="KW-0853">WD repeat</keyword>
<dbReference type="EMBL" id="KV441564">
    <property type="protein sequence ID" value="OAF98711.1"/>
    <property type="molecule type" value="Genomic_DNA"/>
</dbReference>
<dbReference type="Pfam" id="PF00400">
    <property type="entry name" value="WD40"/>
    <property type="match status" value="3"/>
</dbReference>
<dbReference type="InterPro" id="IPR039241">
    <property type="entry name" value="Rrp9-like"/>
</dbReference>
<keyword evidence="8" id="KW-1185">Reference proteome</keyword>
<dbReference type="GO" id="GO:0032040">
    <property type="term" value="C:small-subunit processome"/>
    <property type="evidence" value="ECO:0007669"/>
    <property type="project" value="TreeGrafter"/>
</dbReference>
<organism evidence="7 8">
    <name type="scientific">Paraphaeosphaeria sporulosa</name>
    <dbReference type="NCBI Taxonomy" id="1460663"/>
    <lineage>
        <taxon>Eukaryota</taxon>
        <taxon>Fungi</taxon>
        <taxon>Dikarya</taxon>
        <taxon>Ascomycota</taxon>
        <taxon>Pezizomycotina</taxon>
        <taxon>Dothideomycetes</taxon>
        <taxon>Pleosporomycetidae</taxon>
        <taxon>Pleosporales</taxon>
        <taxon>Massarineae</taxon>
        <taxon>Didymosphaeriaceae</taxon>
        <taxon>Paraphaeosphaeria</taxon>
    </lineage>
</organism>
<dbReference type="InterPro" id="IPR001680">
    <property type="entry name" value="WD40_rpt"/>
</dbReference>
<evidence type="ECO:0000256" key="4">
    <source>
        <dbReference type="ARBA" id="ARBA00023242"/>
    </source>
</evidence>
<evidence type="ECO:0000256" key="3">
    <source>
        <dbReference type="ARBA" id="ARBA00022737"/>
    </source>
</evidence>
<evidence type="ECO:0000313" key="8">
    <source>
        <dbReference type="Proteomes" id="UP000077069"/>
    </source>
</evidence>
<dbReference type="Gene3D" id="2.130.10.10">
    <property type="entry name" value="YVTN repeat-like/Quinoprotein amine dehydrogenase"/>
    <property type="match status" value="1"/>
</dbReference>
<dbReference type="FunCoup" id="A0A177BVG0">
    <property type="interactions" value="987"/>
</dbReference>
<dbReference type="PROSITE" id="PS50294">
    <property type="entry name" value="WD_REPEATS_REGION"/>
    <property type="match status" value="2"/>
</dbReference>
<comment type="subcellular location">
    <subcellularLocation>
        <location evidence="1">Nucleus</location>
    </subcellularLocation>
</comment>
<feature type="region of interest" description="Disordered" evidence="6">
    <location>
        <begin position="363"/>
        <end position="391"/>
    </location>
</feature>
<dbReference type="InParanoid" id="A0A177BVG0"/>
<feature type="compositionally biased region" description="Acidic residues" evidence="6">
    <location>
        <begin position="64"/>
        <end position="82"/>
    </location>
</feature>
<feature type="region of interest" description="Disordered" evidence="6">
    <location>
        <begin position="438"/>
        <end position="463"/>
    </location>
</feature>
<dbReference type="RefSeq" id="XP_018029077.1">
    <property type="nucleotide sequence ID" value="XM_018186160.1"/>
</dbReference>
<protein>
    <submittedName>
        <fullName evidence="7">WD40 repeat-like protein</fullName>
    </submittedName>
</protein>
<name>A0A177BVG0_9PLEO</name>
<dbReference type="SUPFAM" id="SSF50978">
    <property type="entry name" value="WD40 repeat-like"/>
    <property type="match status" value="1"/>
</dbReference>
<dbReference type="Proteomes" id="UP000077069">
    <property type="component" value="Unassembled WGS sequence"/>
</dbReference>
<dbReference type="PANTHER" id="PTHR19865">
    <property type="entry name" value="U3 SMALL NUCLEOLAR RNA INTERACTING PROTEIN 2"/>
    <property type="match status" value="1"/>
</dbReference>
<dbReference type="GeneID" id="28769646"/>
<evidence type="ECO:0000256" key="1">
    <source>
        <dbReference type="ARBA" id="ARBA00004123"/>
    </source>
</evidence>
<feature type="repeat" description="WD" evidence="5">
    <location>
        <begin position="266"/>
        <end position="307"/>
    </location>
</feature>
<dbReference type="OrthoDB" id="189968at2759"/>
<reference evidence="7 8" key="1">
    <citation type="submission" date="2016-05" db="EMBL/GenBank/DDBJ databases">
        <title>Comparative analysis of secretome profiles of manganese(II)-oxidizing ascomycete fungi.</title>
        <authorList>
            <consortium name="DOE Joint Genome Institute"/>
            <person name="Zeiner C.A."/>
            <person name="Purvine S.O."/>
            <person name="Zink E.M."/>
            <person name="Wu S."/>
            <person name="Pasa-Tolic L."/>
            <person name="Chaput D.L."/>
            <person name="Haridas S."/>
            <person name="Grigoriev I.V."/>
            <person name="Santelli C.M."/>
            <person name="Hansel C.M."/>
        </authorList>
    </citation>
    <scope>NUCLEOTIDE SEQUENCE [LARGE SCALE GENOMIC DNA]</scope>
    <source>
        <strain evidence="7 8">AP3s5-JAC2a</strain>
    </source>
</reference>
<keyword evidence="3" id="KW-0677">Repeat</keyword>
<feature type="region of interest" description="Disordered" evidence="6">
    <location>
        <begin position="1"/>
        <end position="82"/>
    </location>
</feature>
<dbReference type="STRING" id="1460663.A0A177BVG0"/>